<protein>
    <recommendedName>
        <fullName evidence="1">DUF4132 domain-containing protein</fullName>
    </recommendedName>
</protein>
<dbReference type="InterPro" id="IPR025406">
    <property type="entry name" value="DUF4132"/>
</dbReference>
<reference evidence="2 3" key="1">
    <citation type="submission" date="2017-10" db="EMBL/GenBank/DDBJ databases">
        <title>The draft genome sequence of Williamsia sp. BULT 1.1 isolated from the semi-arid grassland soils from South Africa.</title>
        <authorList>
            <person name="Kabwe M.H."/>
            <person name="Govender N."/>
            <person name="Mutseka Lunga P."/>
            <person name="Vikram S."/>
            <person name="Makhalanyane T.P."/>
        </authorList>
    </citation>
    <scope>NUCLEOTIDE SEQUENCE [LARGE SCALE GENOMIC DNA]</scope>
    <source>
        <strain evidence="2 3">BULT 1.1</strain>
    </source>
</reference>
<accession>A0A2G3PL06</accession>
<sequence>MSGALVAEFDRAYRDAVIPSAIATSTSLASQFAGRELAQLLAAACAWEVLTTSTSSQDSGIALLEHVVAHYGTDFAAECVIVAASVSARGEAPGQIRARAWQDLRGFHLTEVHSHLRTLLAGLADAEYTAVVDRAARLRGLTLAGNLESSFLLPTQNDWVDSDIEAFSSVEVDDKWSVIWLLTCVTTVETAEHIFETASRIDPREPSRGTAVWAVGQHPHLVYSMCTNAGPGCEYLVGELFDGNLYAKHKKIMAKILAEFDTDAALTELLSRIDDKYVEPAILDAMTRNPERAARMLAVASGPTAVRLLSDLQRTHPKMSSKAAATVPSALSVPAEDLPALLASPPWQQPRSRRSPLVLNVPAPERELAVSWLPGEHNDWLHRYHADDTGHYYSSGSQAHLETVANAPDEIARRLLREGIPTFLWRAEPTLQRILARFGDPAADFVLRVVRSRPALTPVLAPIDGTAISTHMIERLGNKSIRPTAMHWFRRHIDTAAADLVAHTLGATGSPRRRAEQLLGQLGREGHRDHLLDASRALAGDYAHAEVTRILDTDPLMHLPSRVPTMPEWLSPVLLPPISLKGDGRPLPASAVTNICTMLAMSRLGDEYAGIDILRHLITPAHLAQFTRDIFTRWSAAGSPSQQDWALDALGVLGDDITVDLLAPLIQTWPLQSAHRRAATGLDVLMAIGSDNALHALWTIADGLRFPALRKKAEANINHIADQLDLAPEDLADRVIPRLGFDAQSTMIIDYHRTTFTVSLTNRLQVQITDSTGTPLADVPAPNAADPGDVHDTYKQYTTMRRTLRTTGPDLIGRLETAMLTERRWTLDAVVQRYLHHPLMGPLARNLLWVNDQGAFFRFDELTKEPVTASEQPLHLDGAATIRLAHPVAMASDDLRAWQTVFDNSALEQPFEQLWRAVYTNELTKGLSLYENVKVSTRELLALRRSGWVREEPQDKGAQIALHKPIGKGALATMMVFPGFNISNAQQWKTQRIVDVSVSGSQQLSPIDTSELMRDLSALKIRPIKATDIDLIDRSLGFDADP</sequence>
<name>A0A2G3PL06_WILMA</name>
<dbReference type="EMBL" id="PEBD01000008">
    <property type="protein sequence ID" value="PHV66460.1"/>
    <property type="molecule type" value="Genomic_DNA"/>
</dbReference>
<organism evidence="2 3">
    <name type="scientific">Williamsia marianensis</name>
    <dbReference type="NCBI Taxonomy" id="85044"/>
    <lineage>
        <taxon>Bacteria</taxon>
        <taxon>Bacillati</taxon>
        <taxon>Actinomycetota</taxon>
        <taxon>Actinomycetes</taxon>
        <taxon>Mycobacteriales</taxon>
        <taxon>Nocardiaceae</taxon>
        <taxon>Williamsia</taxon>
    </lineage>
</organism>
<comment type="caution">
    <text evidence="2">The sequence shown here is derived from an EMBL/GenBank/DDBJ whole genome shotgun (WGS) entry which is preliminary data.</text>
</comment>
<dbReference type="Proteomes" id="UP000225108">
    <property type="component" value="Unassembled WGS sequence"/>
</dbReference>
<evidence type="ECO:0000313" key="3">
    <source>
        <dbReference type="Proteomes" id="UP000225108"/>
    </source>
</evidence>
<feature type="domain" description="DUF4132" evidence="1">
    <location>
        <begin position="773"/>
        <end position="948"/>
    </location>
</feature>
<dbReference type="AlphaFoldDB" id="A0A2G3PL06"/>
<gene>
    <name evidence="2" type="ORF">CSW57_09015</name>
</gene>
<proteinExistence type="predicted"/>
<dbReference type="Pfam" id="PF13569">
    <property type="entry name" value="DUF4132"/>
    <property type="match status" value="1"/>
</dbReference>
<evidence type="ECO:0000259" key="1">
    <source>
        <dbReference type="Pfam" id="PF13569"/>
    </source>
</evidence>
<evidence type="ECO:0000313" key="2">
    <source>
        <dbReference type="EMBL" id="PHV66460.1"/>
    </source>
</evidence>